<reference evidence="2" key="1">
    <citation type="journal article" date="2019" name="Int. J. Syst. Evol. Microbiol.">
        <title>The Global Catalogue of Microorganisms (GCM) 10K type strain sequencing project: providing services to taxonomists for standard genome sequencing and annotation.</title>
        <authorList>
            <consortium name="The Broad Institute Genomics Platform"/>
            <consortium name="The Broad Institute Genome Sequencing Center for Infectious Disease"/>
            <person name="Wu L."/>
            <person name="Ma J."/>
        </authorList>
    </citation>
    <scope>NUCLEOTIDE SEQUENCE [LARGE SCALE GENOMIC DNA]</scope>
    <source>
        <strain evidence="2">JCM 19173</strain>
    </source>
</reference>
<dbReference type="EMBL" id="BMPE01000003">
    <property type="protein sequence ID" value="GGK99101.1"/>
    <property type="molecule type" value="Genomic_DNA"/>
</dbReference>
<protein>
    <submittedName>
        <fullName evidence="1">Uncharacterized protein</fullName>
    </submittedName>
</protein>
<evidence type="ECO:0000313" key="2">
    <source>
        <dbReference type="Proteomes" id="UP000604341"/>
    </source>
</evidence>
<organism evidence="1 2">
    <name type="scientific">Deinococcus radiotolerans</name>
    <dbReference type="NCBI Taxonomy" id="1309407"/>
    <lineage>
        <taxon>Bacteria</taxon>
        <taxon>Thermotogati</taxon>
        <taxon>Deinococcota</taxon>
        <taxon>Deinococci</taxon>
        <taxon>Deinococcales</taxon>
        <taxon>Deinococcaceae</taxon>
        <taxon>Deinococcus</taxon>
    </lineage>
</organism>
<dbReference type="Proteomes" id="UP000604341">
    <property type="component" value="Unassembled WGS sequence"/>
</dbReference>
<comment type="caution">
    <text evidence="1">The sequence shown here is derived from an EMBL/GenBank/DDBJ whole genome shotgun (WGS) entry which is preliminary data.</text>
</comment>
<name>A0ABQ2FKL8_9DEIO</name>
<accession>A0ABQ2FKL8</accession>
<gene>
    <name evidence="1" type="ORF">GCM10010844_16620</name>
</gene>
<sequence>MPLARTAGPAFARLALMLRPPDLPSRALLRLRLNLGRAAANEIAPNLHGWWCANLGRPLRV</sequence>
<keyword evidence="2" id="KW-1185">Reference proteome</keyword>
<evidence type="ECO:0000313" key="1">
    <source>
        <dbReference type="EMBL" id="GGK99101.1"/>
    </source>
</evidence>
<proteinExistence type="predicted"/>